<sequence>MAHDWPTTITALRERLSATYQPLIELARSGAPWLAARPEPAGWTGAEVLEHVALTDHFLLRLVQKIGDKAAMRAERGNAWPTDPPEFDHLEAIAAREHSWPHPEHMTPTGELDLAEIARRLGADLAFAHAWLDRQPSGEGTLHRIRMSVVGDAGAEDDRLHLYHFLAVIELHARRHGAQLARLRNAAEQK</sequence>
<gene>
    <name evidence="1" type="ORF">Poly30_09300</name>
</gene>
<protein>
    <submittedName>
        <fullName evidence="1">Uncharacterized protein</fullName>
    </submittedName>
</protein>
<evidence type="ECO:0000313" key="2">
    <source>
        <dbReference type="Proteomes" id="UP000320390"/>
    </source>
</evidence>
<dbReference type="EMBL" id="CP036434">
    <property type="protein sequence ID" value="QDV05433.1"/>
    <property type="molecule type" value="Genomic_DNA"/>
</dbReference>
<dbReference type="Gene3D" id="1.20.120.450">
    <property type="entry name" value="dinb family like domain"/>
    <property type="match status" value="1"/>
</dbReference>
<keyword evidence="2" id="KW-1185">Reference proteome</keyword>
<evidence type="ECO:0000313" key="1">
    <source>
        <dbReference type="EMBL" id="QDV05433.1"/>
    </source>
</evidence>
<dbReference type="Proteomes" id="UP000320390">
    <property type="component" value="Chromosome"/>
</dbReference>
<proteinExistence type="predicted"/>
<reference evidence="1 2" key="1">
    <citation type="submission" date="2019-02" db="EMBL/GenBank/DDBJ databases">
        <title>Deep-cultivation of Planctomycetes and their phenomic and genomic characterization uncovers novel biology.</title>
        <authorList>
            <person name="Wiegand S."/>
            <person name="Jogler M."/>
            <person name="Boedeker C."/>
            <person name="Pinto D."/>
            <person name="Vollmers J."/>
            <person name="Rivas-Marin E."/>
            <person name="Kohn T."/>
            <person name="Peeters S.H."/>
            <person name="Heuer A."/>
            <person name="Rast P."/>
            <person name="Oberbeckmann S."/>
            <person name="Bunk B."/>
            <person name="Jeske O."/>
            <person name="Meyerdierks A."/>
            <person name="Storesund J.E."/>
            <person name="Kallscheuer N."/>
            <person name="Luecker S."/>
            <person name="Lage O.M."/>
            <person name="Pohl T."/>
            <person name="Merkel B.J."/>
            <person name="Hornburger P."/>
            <person name="Mueller R.-W."/>
            <person name="Bruemmer F."/>
            <person name="Labrenz M."/>
            <person name="Spormann A.M."/>
            <person name="Op den Camp H."/>
            <person name="Overmann J."/>
            <person name="Amann R."/>
            <person name="Jetten M.S.M."/>
            <person name="Mascher T."/>
            <person name="Medema M.H."/>
            <person name="Devos D.P."/>
            <person name="Kaster A.-K."/>
            <person name="Ovreas L."/>
            <person name="Rohde M."/>
            <person name="Galperin M.Y."/>
            <person name="Jogler C."/>
        </authorList>
    </citation>
    <scope>NUCLEOTIDE SEQUENCE [LARGE SCALE GENOMIC DNA]</scope>
    <source>
        <strain evidence="1 2">Poly30</strain>
    </source>
</reference>
<dbReference type="AlphaFoldDB" id="A0A518EMX0"/>
<accession>A0A518EMX0</accession>
<name>A0A518EMX0_9BACT</name>
<dbReference type="InterPro" id="IPR034660">
    <property type="entry name" value="DinB/YfiT-like"/>
</dbReference>
<organism evidence="1 2">
    <name type="scientific">Saltatorellus ferox</name>
    <dbReference type="NCBI Taxonomy" id="2528018"/>
    <lineage>
        <taxon>Bacteria</taxon>
        <taxon>Pseudomonadati</taxon>
        <taxon>Planctomycetota</taxon>
        <taxon>Planctomycetia</taxon>
        <taxon>Planctomycetia incertae sedis</taxon>
        <taxon>Saltatorellus</taxon>
    </lineage>
</organism>